<dbReference type="EMBL" id="JAFKCV010000003">
    <property type="protein sequence ID" value="MBN7824794.1"/>
    <property type="molecule type" value="Genomic_DNA"/>
</dbReference>
<dbReference type="Proteomes" id="UP000664654">
    <property type="component" value="Unassembled WGS sequence"/>
</dbReference>
<reference evidence="1" key="1">
    <citation type="submission" date="2021-03" db="EMBL/GenBank/DDBJ databases">
        <title>novel species isolated from a fishpond in China.</title>
        <authorList>
            <person name="Lu H."/>
            <person name="Cai Z."/>
        </authorList>
    </citation>
    <scope>NUCLEOTIDE SEQUENCE</scope>
    <source>
        <strain evidence="1">JCM 30855</strain>
    </source>
</reference>
<proteinExistence type="predicted"/>
<evidence type="ECO:0000313" key="1">
    <source>
        <dbReference type="EMBL" id="MBN7824794.1"/>
    </source>
</evidence>
<protein>
    <submittedName>
        <fullName evidence="1">Uncharacterized protein</fullName>
    </submittedName>
</protein>
<gene>
    <name evidence="1" type="ORF">J0A66_06090</name>
</gene>
<name>A0A939DL91_9ALTE</name>
<accession>A0A939DL91</accession>
<sequence>MNNLVAAGIAQALGAITANLLKIHSGDPGAAGTNNELSGGSYAPVAVTLGAVAGNQLPLSNQPEVNIPASSTTSHWSLWQNATVKAIGQLYTKHSAEAGNDSGLGTITIKTTPVHASTPNAGMIYIDGDAYEYTGRADNVFTIVGTLSQDYAEDVVVLAPIPLTFGADGAQKIESLVINMV</sequence>
<dbReference type="Pfam" id="PF23140">
    <property type="entry name" value="Gp80"/>
    <property type="match status" value="1"/>
</dbReference>
<dbReference type="AlphaFoldDB" id="A0A939DL91"/>
<dbReference type="RefSeq" id="WP_206572917.1">
    <property type="nucleotide sequence ID" value="NZ_JAFKCV010000003.1"/>
</dbReference>
<organism evidence="1 2">
    <name type="scientific">Bowmanella dokdonensis</name>
    <dbReference type="NCBI Taxonomy" id="751969"/>
    <lineage>
        <taxon>Bacteria</taxon>
        <taxon>Pseudomonadati</taxon>
        <taxon>Pseudomonadota</taxon>
        <taxon>Gammaproteobacteria</taxon>
        <taxon>Alteromonadales</taxon>
        <taxon>Alteromonadaceae</taxon>
        <taxon>Bowmanella</taxon>
    </lineage>
</organism>
<comment type="caution">
    <text evidence="1">The sequence shown here is derived from an EMBL/GenBank/DDBJ whole genome shotgun (WGS) entry which is preliminary data.</text>
</comment>
<dbReference type="InterPro" id="IPR056908">
    <property type="entry name" value="Gp80-like"/>
</dbReference>
<keyword evidence="2" id="KW-1185">Reference proteome</keyword>
<evidence type="ECO:0000313" key="2">
    <source>
        <dbReference type="Proteomes" id="UP000664654"/>
    </source>
</evidence>